<evidence type="ECO:0000313" key="2">
    <source>
        <dbReference type="EMBL" id="MPC79839.1"/>
    </source>
</evidence>
<dbReference type="AlphaFoldDB" id="A0A5B7IDE7"/>
<comment type="caution">
    <text evidence="2">The sequence shown here is derived from an EMBL/GenBank/DDBJ whole genome shotgun (WGS) entry which is preliminary data.</text>
</comment>
<sequence length="94" mass="10637">MLQLRARIARARPKGCEVGLLPSLRSTVMFGTSSLFNHPQSRNSNQQAGGEQFMVQTQQHNDDEDTHNETMKETSIQHHIKEHKGASTLPFLPR</sequence>
<name>A0A5B7IDE7_PORTR</name>
<keyword evidence="3" id="KW-1185">Reference proteome</keyword>
<protein>
    <submittedName>
        <fullName evidence="2">Uncharacterized protein</fullName>
    </submittedName>
</protein>
<feature type="compositionally biased region" description="Basic and acidic residues" evidence="1">
    <location>
        <begin position="67"/>
        <end position="76"/>
    </location>
</feature>
<feature type="region of interest" description="Disordered" evidence="1">
    <location>
        <begin position="58"/>
        <end position="94"/>
    </location>
</feature>
<reference evidence="2 3" key="1">
    <citation type="submission" date="2019-05" db="EMBL/GenBank/DDBJ databases">
        <title>Another draft genome of Portunus trituberculatus and its Hox gene families provides insights of decapod evolution.</title>
        <authorList>
            <person name="Jeong J.-H."/>
            <person name="Song I."/>
            <person name="Kim S."/>
            <person name="Choi T."/>
            <person name="Kim D."/>
            <person name="Ryu S."/>
            <person name="Kim W."/>
        </authorList>
    </citation>
    <scope>NUCLEOTIDE SEQUENCE [LARGE SCALE GENOMIC DNA]</scope>
    <source>
        <tissue evidence="2">Muscle</tissue>
    </source>
</reference>
<dbReference type="EMBL" id="VSRR010052237">
    <property type="protein sequence ID" value="MPC79839.1"/>
    <property type="molecule type" value="Genomic_DNA"/>
</dbReference>
<dbReference type="Proteomes" id="UP000324222">
    <property type="component" value="Unassembled WGS sequence"/>
</dbReference>
<proteinExistence type="predicted"/>
<evidence type="ECO:0000313" key="3">
    <source>
        <dbReference type="Proteomes" id="UP000324222"/>
    </source>
</evidence>
<evidence type="ECO:0000256" key="1">
    <source>
        <dbReference type="SAM" id="MobiDB-lite"/>
    </source>
</evidence>
<accession>A0A5B7IDE7</accession>
<organism evidence="2 3">
    <name type="scientific">Portunus trituberculatus</name>
    <name type="common">Swimming crab</name>
    <name type="synonym">Neptunus trituberculatus</name>
    <dbReference type="NCBI Taxonomy" id="210409"/>
    <lineage>
        <taxon>Eukaryota</taxon>
        <taxon>Metazoa</taxon>
        <taxon>Ecdysozoa</taxon>
        <taxon>Arthropoda</taxon>
        <taxon>Crustacea</taxon>
        <taxon>Multicrustacea</taxon>
        <taxon>Malacostraca</taxon>
        <taxon>Eumalacostraca</taxon>
        <taxon>Eucarida</taxon>
        <taxon>Decapoda</taxon>
        <taxon>Pleocyemata</taxon>
        <taxon>Brachyura</taxon>
        <taxon>Eubrachyura</taxon>
        <taxon>Portunoidea</taxon>
        <taxon>Portunidae</taxon>
        <taxon>Portuninae</taxon>
        <taxon>Portunus</taxon>
    </lineage>
</organism>
<gene>
    <name evidence="2" type="ORF">E2C01_074389</name>
</gene>